<feature type="region of interest" description="Disordered" evidence="1">
    <location>
        <begin position="1"/>
        <end position="67"/>
    </location>
</feature>
<comment type="caution">
    <text evidence="2">The sequence shown here is derived from an EMBL/GenBank/DDBJ whole genome shotgun (WGS) entry which is preliminary data.</text>
</comment>
<dbReference type="EMBL" id="MU864488">
    <property type="protein sequence ID" value="KAK4184450.1"/>
    <property type="molecule type" value="Genomic_DNA"/>
</dbReference>
<keyword evidence="3" id="KW-1185">Reference proteome</keyword>
<protein>
    <submittedName>
        <fullName evidence="2">Uncharacterized protein</fullName>
    </submittedName>
</protein>
<evidence type="ECO:0000256" key="1">
    <source>
        <dbReference type="SAM" id="MobiDB-lite"/>
    </source>
</evidence>
<dbReference type="Proteomes" id="UP001302126">
    <property type="component" value="Unassembled WGS sequence"/>
</dbReference>
<feature type="compositionally biased region" description="Low complexity" evidence="1">
    <location>
        <begin position="28"/>
        <end position="40"/>
    </location>
</feature>
<name>A0AAN7AG13_9PEZI</name>
<organism evidence="2 3">
    <name type="scientific">Podospora australis</name>
    <dbReference type="NCBI Taxonomy" id="1536484"/>
    <lineage>
        <taxon>Eukaryota</taxon>
        <taxon>Fungi</taxon>
        <taxon>Dikarya</taxon>
        <taxon>Ascomycota</taxon>
        <taxon>Pezizomycotina</taxon>
        <taxon>Sordariomycetes</taxon>
        <taxon>Sordariomycetidae</taxon>
        <taxon>Sordariales</taxon>
        <taxon>Podosporaceae</taxon>
        <taxon>Podospora</taxon>
    </lineage>
</organism>
<evidence type="ECO:0000313" key="3">
    <source>
        <dbReference type="Proteomes" id="UP001302126"/>
    </source>
</evidence>
<feature type="compositionally biased region" description="Basic and acidic residues" evidence="1">
    <location>
        <begin position="1"/>
        <end position="21"/>
    </location>
</feature>
<accession>A0AAN7AG13</accession>
<dbReference type="AlphaFoldDB" id="A0AAN7AG13"/>
<sequence>MDEAAAERIRMARGDKDDFYRRAAITAKQNSKGDSSSKSGGKSDKNSSKGSKDDKQGGGSSGTNWRV</sequence>
<proteinExistence type="predicted"/>
<reference evidence="2" key="1">
    <citation type="journal article" date="2023" name="Mol. Phylogenet. Evol.">
        <title>Genome-scale phylogeny and comparative genomics of the fungal order Sordariales.</title>
        <authorList>
            <person name="Hensen N."/>
            <person name="Bonometti L."/>
            <person name="Westerberg I."/>
            <person name="Brannstrom I.O."/>
            <person name="Guillou S."/>
            <person name="Cros-Aarteil S."/>
            <person name="Calhoun S."/>
            <person name="Haridas S."/>
            <person name="Kuo A."/>
            <person name="Mondo S."/>
            <person name="Pangilinan J."/>
            <person name="Riley R."/>
            <person name="LaButti K."/>
            <person name="Andreopoulos B."/>
            <person name="Lipzen A."/>
            <person name="Chen C."/>
            <person name="Yan M."/>
            <person name="Daum C."/>
            <person name="Ng V."/>
            <person name="Clum A."/>
            <person name="Steindorff A."/>
            <person name="Ohm R.A."/>
            <person name="Martin F."/>
            <person name="Silar P."/>
            <person name="Natvig D.O."/>
            <person name="Lalanne C."/>
            <person name="Gautier V."/>
            <person name="Ament-Velasquez S.L."/>
            <person name="Kruys A."/>
            <person name="Hutchinson M.I."/>
            <person name="Powell A.J."/>
            <person name="Barry K."/>
            <person name="Miller A.N."/>
            <person name="Grigoriev I.V."/>
            <person name="Debuchy R."/>
            <person name="Gladieux P."/>
            <person name="Hiltunen Thoren M."/>
            <person name="Johannesson H."/>
        </authorList>
    </citation>
    <scope>NUCLEOTIDE SEQUENCE</scope>
    <source>
        <strain evidence="2">PSN309</strain>
    </source>
</reference>
<gene>
    <name evidence="2" type="ORF">QBC35DRAFT_455255</name>
</gene>
<evidence type="ECO:0000313" key="2">
    <source>
        <dbReference type="EMBL" id="KAK4184450.1"/>
    </source>
</evidence>
<reference evidence="2" key="2">
    <citation type="submission" date="2023-05" db="EMBL/GenBank/DDBJ databases">
        <authorList>
            <consortium name="Lawrence Berkeley National Laboratory"/>
            <person name="Steindorff A."/>
            <person name="Hensen N."/>
            <person name="Bonometti L."/>
            <person name="Westerberg I."/>
            <person name="Brannstrom I.O."/>
            <person name="Guillou S."/>
            <person name="Cros-Aarteil S."/>
            <person name="Calhoun S."/>
            <person name="Haridas S."/>
            <person name="Kuo A."/>
            <person name="Mondo S."/>
            <person name="Pangilinan J."/>
            <person name="Riley R."/>
            <person name="Labutti K."/>
            <person name="Andreopoulos B."/>
            <person name="Lipzen A."/>
            <person name="Chen C."/>
            <person name="Yanf M."/>
            <person name="Daum C."/>
            <person name="Ng V."/>
            <person name="Clum A."/>
            <person name="Ohm R."/>
            <person name="Martin F."/>
            <person name="Silar P."/>
            <person name="Natvig D."/>
            <person name="Lalanne C."/>
            <person name="Gautier V."/>
            <person name="Ament-Velasquez S.L."/>
            <person name="Kruys A."/>
            <person name="Hutchinson M.I."/>
            <person name="Powell A.J."/>
            <person name="Barry K."/>
            <person name="Miller A.N."/>
            <person name="Grigoriev I.V."/>
            <person name="Debuchy R."/>
            <person name="Gladieux P."/>
            <person name="Thoren M.H."/>
            <person name="Johannesson H."/>
        </authorList>
    </citation>
    <scope>NUCLEOTIDE SEQUENCE</scope>
    <source>
        <strain evidence="2">PSN309</strain>
    </source>
</reference>
<feature type="compositionally biased region" description="Basic and acidic residues" evidence="1">
    <location>
        <begin position="41"/>
        <end position="56"/>
    </location>
</feature>